<dbReference type="Proteomes" id="UP000192266">
    <property type="component" value="Unassembled WGS sequence"/>
</dbReference>
<protein>
    <submittedName>
        <fullName evidence="2">Uncharacterized protein</fullName>
    </submittedName>
</protein>
<sequence length="202" mass="22066">MAAGFLALIASGCGSTVQEQRAEPRRGETVSPVPTPKAPAKITFSKTLERGEFTAEVTSTGEGNRRALALTARRAGREMAVVRDSIAGEITEALLTDLNQNELPEALVFVRETGVNARGQVYGFEFATQEWERFELPTLPPEATTGYQGHDQFTVAGADLVRTFPIYRPADAPMEPTGGKRTIRYALDHTLRLMEVSLEDQP</sequence>
<feature type="region of interest" description="Disordered" evidence="1">
    <location>
        <begin position="16"/>
        <end position="39"/>
    </location>
</feature>
<dbReference type="STRING" id="645990.SAMN00120144_3465"/>
<organism evidence="2 3">
    <name type="scientific">Hymenobacter roseosalivarius DSM 11622</name>
    <dbReference type="NCBI Taxonomy" id="645990"/>
    <lineage>
        <taxon>Bacteria</taxon>
        <taxon>Pseudomonadati</taxon>
        <taxon>Bacteroidota</taxon>
        <taxon>Cytophagia</taxon>
        <taxon>Cytophagales</taxon>
        <taxon>Hymenobacteraceae</taxon>
        <taxon>Hymenobacter</taxon>
    </lineage>
</organism>
<proteinExistence type="predicted"/>
<reference evidence="2 3" key="1">
    <citation type="submission" date="2017-04" db="EMBL/GenBank/DDBJ databases">
        <authorList>
            <person name="Afonso C.L."/>
            <person name="Miller P.J."/>
            <person name="Scott M.A."/>
            <person name="Spackman E."/>
            <person name="Goraichik I."/>
            <person name="Dimitrov K.M."/>
            <person name="Suarez D.L."/>
            <person name="Swayne D.E."/>
        </authorList>
    </citation>
    <scope>NUCLEOTIDE SEQUENCE [LARGE SCALE GENOMIC DNA]</scope>
    <source>
        <strain evidence="2 3">DSM 11622</strain>
    </source>
</reference>
<evidence type="ECO:0000256" key="1">
    <source>
        <dbReference type="SAM" id="MobiDB-lite"/>
    </source>
</evidence>
<keyword evidence="3" id="KW-1185">Reference proteome</keyword>
<name>A0A1W1V5U6_9BACT</name>
<evidence type="ECO:0000313" key="3">
    <source>
        <dbReference type="Proteomes" id="UP000192266"/>
    </source>
</evidence>
<gene>
    <name evidence="2" type="ORF">SAMN00120144_3465</name>
</gene>
<dbReference type="EMBL" id="FWWW01000051">
    <property type="protein sequence ID" value="SMB88728.1"/>
    <property type="molecule type" value="Genomic_DNA"/>
</dbReference>
<evidence type="ECO:0000313" key="2">
    <source>
        <dbReference type="EMBL" id="SMB88728.1"/>
    </source>
</evidence>
<accession>A0A1W1V5U6</accession>
<dbReference type="AlphaFoldDB" id="A0A1W1V5U6"/>